<feature type="transmembrane region" description="Helical" evidence="1">
    <location>
        <begin position="109"/>
        <end position="127"/>
    </location>
</feature>
<dbReference type="Proteomes" id="UP000199705">
    <property type="component" value="Unassembled WGS sequence"/>
</dbReference>
<dbReference type="RefSeq" id="WP_091172023.1">
    <property type="nucleotide sequence ID" value="NZ_FNCG01000013.1"/>
</dbReference>
<evidence type="ECO:0008006" key="4">
    <source>
        <dbReference type="Google" id="ProtNLM"/>
    </source>
</evidence>
<sequence>MKIAKSTYLFIFTLVLAAWYLVIGVYLNHLGYYNQESLFYVEKTKIVFEGLGNRLKVMGLTAPLLPFYSSLIFSSINSYLAPVIASALGTAGFFYLISRSFVIRVKDDFYLIMVALLFLLHPGIIYMACSGKAIYLVVIFVYLFFLNLLKFYRSNTTFHVSIASMCLVLLIFCDYRFIWLTLFFIPLVLSITLASLNLGEKESIFRLFMSFNSPSLRRKLINKTFAIYVILFILPVVSLVCYKLLNQTHASDYNYFMESPLATWNVLVDKLNYDTAATAVNYQLPELSILVSLRVIYFCPLILFGLYLLRESTYHVLTVLTLFAFVEFLHIKYDKLFLTYQYYLIFLFVALLCIIFKVHTIKNKLAVKLGLAFVIVLQLYTGYTFLTNSLITDERRFITTLSRLEPNTDQNESKEIAAYINSLPDGTHILMDDAVSYPIVAFTNNIKKLTLPYQLNSFLSAIETPYKYDDYILIATPKNPFTGYTQLSDRYIPEIRRLNSGVNYKRAYETDGWILYKVVTLQ</sequence>
<accession>A0A1G8FMW4</accession>
<organism evidence="2 3">
    <name type="scientific">Mucilaginibacter gossypii</name>
    <dbReference type="NCBI Taxonomy" id="551996"/>
    <lineage>
        <taxon>Bacteria</taxon>
        <taxon>Pseudomonadati</taxon>
        <taxon>Bacteroidota</taxon>
        <taxon>Sphingobacteriia</taxon>
        <taxon>Sphingobacteriales</taxon>
        <taxon>Sphingobacteriaceae</taxon>
        <taxon>Mucilaginibacter</taxon>
    </lineage>
</organism>
<proteinExistence type="predicted"/>
<keyword evidence="1" id="KW-0812">Transmembrane</keyword>
<dbReference type="EMBL" id="FNCG01000013">
    <property type="protein sequence ID" value="SDH83472.1"/>
    <property type="molecule type" value="Genomic_DNA"/>
</dbReference>
<feature type="transmembrane region" description="Helical" evidence="1">
    <location>
        <begin position="133"/>
        <end position="149"/>
    </location>
</feature>
<feature type="transmembrane region" description="Helical" evidence="1">
    <location>
        <begin position="316"/>
        <end position="333"/>
    </location>
</feature>
<protein>
    <recommendedName>
        <fullName evidence="4">Dolichyl-phosphate-mannose-protein mannosyltransferase</fullName>
    </recommendedName>
</protein>
<dbReference type="STRING" id="551996.SAMN05192573_1137"/>
<name>A0A1G8FMW4_9SPHI</name>
<reference evidence="3" key="1">
    <citation type="submission" date="2016-10" db="EMBL/GenBank/DDBJ databases">
        <authorList>
            <person name="Varghese N."/>
            <person name="Submissions S."/>
        </authorList>
    </citation>
    <scope>NUCLEOTIDE SEQUENCE [LARGE SCALE GENOMIC DNA]</scope>
    <source>
        <strain evidence="3">Gh-67</strain>
    </source>
</reference>
<keyword evidence="3" id="KW-1185">Reference proteome</keyword>
<gene>
    <name evidence="2" type="ORF">SAMN05192573_1137</name>
</gene>
<evidence type="ECO:0000256" key="1">
    <source>
        <dbReference type="SAM" id="Phobius"/>
    </source>
</evidence>
<evidence type="ECO:0000313" key="2">
    <source>
        <dbReference type="EMBL" id="SDH83472.1"/>
    </source>
</evidence>
<keyword evidence="1" id="KW-0472">Membrane</keyword>
<keyword evidence="1" id="KW-1133">Transmembrane helix</keyword>
<feature type="transmembrane region" description="Helical" evidence="1">
    <location>
        <begin position="220"/>
        <end position="245"/>
    </location>
</feature>
<feature type="transmembrane region" description="Helical" evidence="1">
    <location>
        <begin position="365"/>
        <end position="386"/>
    </location>
</feature>
<feature type="transmembrane region" description="Helical" evidence="1">
    <location>
        <begin position="339"/>
        <end position="358"/>
    </location>
</feature>
<feature type="transmembrane region" description="Helical" evidence="1">
    <location>
        <begin position="287"/>
        <end position="309"/>
    </location>
</feature>
<dbReference type="AlphaFoldDB" id="A0A1G8FMW4"/>
<evidence type="ECO:0000313" key="3">
    <source>
        <dbReference type="Proteomes" id="UP000199705"/>
    </source>
</evidence>
<feature type="transmembrane region" description="Helical" evidence="1">
    <location>
        <begin position="178"/>
        <end position="199"/>
    </location>
</feature>
<feature type="transmembrane region" description="Helical" evidence="1">
    <location>
        <begin position="79"/>
        <end position="97"/>
    </location>
</feature>
<feature type="transmembrane region" description="Helical" evidence="1">
    <location>
        <begin position="156"/>
        <end position="172"/>
    </location>
</feature>
<feature type="transmembrane region" description="Helical" evidence="1">
    <location>
        <begin position="7"/>
        <end position="27"/>
    </location>
</feature>